<feature type="compositionally biased region" description="Basic and acidic residues" evidence="1">
    <location>
        <begin position="408"/>
        <end position="418"/>
    </location>
</feature>
<reference evidence="2" key="1">
    <citation type="journal article" date="2020" name="Stud. Mycol.">
        <title>101 Dothideomycetes genomes: a test case for predicting lifestyles and emergence of pathogens.</title>
        <authorList>
            <person name="Haridas S."/>
            <person name="Albert R."/>
            <person name="Binder M."/>
            <person name="Bloem J."/>
            <person name="Labutti K."/>
            <person name="Salamov A."/>
            <person name="Andreopoulos B."/>
            <person name="Baker S."/>
            <person name="Barry K."/>
            <person name="Bills G."/>
            <person name="Bluhm B."/>
            <person name="Cannon C."/>
            <person name="Castanera R."/>
            <person name="Culley D."/>
            <person name="Daum C."/>
            <person name="Ezra D."/>
            <person name="Gonzalez J."/>
            <person name="Henrissat B."/>
            <person name="Kuo A."/>
            <person name="Liang C."/>
            <person name="Lipzen A."/>
            <person name="Lutzoni F."/>
            <person name="Magnuson J."/>
            <person name="Mondo S."/>
            <person name="Nolan M."/>
            <person name="Ohm R."/>
            <person name="Pangilinan J."/>
            <person name="Park H.-J."/>
            <person name="Ramirez L."/>
            <person name="Alfaro M."/>
            <person name="Sun H."/>
            <person name="Tritt A."/>
            <person name="Yoshinaga Y."/>
            <person name="Zwiers L.-H."/>
            <person name="Turgeon B."/>
            <person name="Goodwin S."/>
            <person name="Spatafora J."/>
            <person name="Crous P."/>
            <person name="Grigoriev I."/>
        </authorList>
    </citation>
    <scope>NUCLEOTIDE SEQUENCE</scope>
    <source>
        <strain evidence="2">CBS 107.79</strain>
    </source>
</reference>
<evidence type="ECO:0000313" key="2">
    <source>
        <dbReference type="EMBL" id="KAF1970952.1"/>
    </source>
</evidence>
<dbReference type="PANTHER" id="PTHR38119:SF2">
    <property type="entry name" value="TRANSCRIPTION FACTOR DOMAIN-CONTAINING PROTEIN"/>
    <property type="match status" value="1"/>
</dbReference>
<feature type="compositionally biased region" description="Acidic residues" evidence="1">
    <location>
        <begin position="426"/>
        <end position="436"/>
    </location>
</feature>
<dbReference type="PANTHER" id="PTHR38119">
    <property type="entry name" value="BTB DOMAIN-CONTAINING PROTEIN-RELATED"/>
    <property type="match status" value="1"/>
</dbReference>
<dbReference type="Proteomes" id="UP000800036">
    <property type="component" value="Unassembled WGS sequence"/>
</dbReference>
<proteinExistence type="predicted"/>
<evidence type="ECO:0000313" key="3">
    <source>
        <dbReference type="Proteomes" id="UP000800036"/>
    </source>
</evidence>
<feature type="region of interest" description="Disordered" evidence="1">
    <location>
        <begin position="390"/>
        <end position="448"/>
    </location>
</feature>
<name>A0A6A5V4F6_9PLEO</name>
<dbReference type="OrthoDB" id="2129688at2759"/>
<dbReference type="AlphaFoldDB" id="A0A6A5V4F6"/>
<sequence length="448" mass="50926">MNQPHDVQVVLSHDRKYPFHASTLARNSIFFAKLLTEPQAAKLSTKAKAAGMARWLVELVEMNSTKHPAGQLALVDLSPNGERVDGFSGRVFNENGRVPTKLFDYWERVLYAFYGTDIRIADEDMGAALSDCIGLIQVAEYLGCIHLIGKPVEIALLKHGQVLFRAIQTTPHAWANMSFRITSELIFREALIHLAGRWNHWKKDRACMESLRGTPAAKMLAEKYHQRLVQKSRALENKLMSHYPGDMAMPKEDIPIKREEYAKDILVWMALTWFRHWFGQRIIAGKGYFADDGGYALYKAIGAGGDAYMDKAILTQFHGMFPITKKALNVLENHLLEIKECMAEWVQKSNLLKSNCQLNVQMYPVEYITCVEFENGDFPWLAKEQEEAAKLKRGRRPGGNDITARNLEAAKRHQEQREVSTGSDDGMMDEGEEEDEQPVRDPKRSRVG</sequence>
<organism evidence="2 3">
    <name type="scientific">Bimuria novae-zelandiae CBS 107.79</name>
    <dbReference type="NCBI Taxonomy" id="1447943"/>
    <lineage>
        <taxon>Eukaryota</taxon>
        <taxon>Fungi</taxon>
        <taxon>Dikarya</taxon>
        <taxon>Ascomycota</taxon>
        <taxon>Pezizomycotina</taxon>
        <taxon>Dothideomycetes</taxon>
        <taxon>Pleosporomycetidae</taxon>
        <taxon>Pleosporales</taxon>
        <taxon>Massarineae</taxon>
        <taxon>Didymosphaeriaceae</taxon>
        <taxon>Bimuria</taxon>
    </lineage>
</organism>
<dbReference type="EMBL" id="ML976696">
    <property type="protein sequence ID" value="KAF1970952.1"/>
    <property type="molecule type" value="Genomic_DNA"/>
</dbReference>
<protein>
    <recommendedName>
        <fullName evidence="4">BTB domain-containing protein</fullName>
    </recommendedName>
</protein>
<evidence type="ECO:0000256" key="1">
    <source>
        <dbReference type="SAM" id="MobiDB-lite"/>
    </source>
</evidence>
<feature type="compositionally biased region" description="Basic and acidic residues" evidence="1">
    <location>
        <begin position="437"/>
        <end position="448"/>
    </location>
</feature>
<accession>A0A6A5V4F6</accession>
<gene>
    <name evidence="2" type="ORF">BU23DRAFT_537123</name>
</gene>
<evidence type="ECO:0008006" key="4">
    <source>
        <dbReference type="Google" id="ProtNLM"/>
    </source>
</evidence>
<keyword evidence="3" id="KW-1185">Reference proteome</keyword>